<keyword evidence="2" id="KW-0812">Transmembrane</keyword>
<feature type="transmembrane region" description="Helical" evidence="2">
    <location>
        <begin position="17"/>
        <end position="34"/>
    </location>
</feature>
<feature type="transmembrane region" description="Helical" evidence="2">
    <location>
        <begin position="190"/>
        <end position="209"/>
    </location>
</feature>
<name>A0ABX5Y6D3_9BACT</name>
<proteinExistence type="predicted"/>
<organism evidence="3 4">
    <name type="scientific">Stieleria magnilauensis</name>
    <dbReference type="NCBI Taxonomy" id="2527963"/>
    <lineage>
        <taxon>Bacteria</taxon>
        <taxon>Pseudomonadati</taxon>
        <taxon>Planctomycetota</taxon>
        <taxon>Planctomycetia</taxon>
        <taxon>Pirellulales</taxon>
        <taxon>Pirellulaceae</taxon>
        <taxon>Stieleria</taxon>
    </lineage>
</organism>
<evidence type="ECO:0008006" key="5">
    <source>
        <dbReference type="Google" id="ProtNLM"/>
    </source>
</evidence>
<dbReference type="RefSeq" id="WP_145219479.1">
    <property type="nucleotide sequence ID" value="NZ_CP036432.1"/>
</dbReference>
<evidence type="ECO:0000313" key="3">
    <source>
        <dbReference type="EMBL" id="QDV87669.1"/>
    </source>
</evidence>
<keyword evidence="4" id="KW-1185">Reference proteome</keyword>
<reference evidence="3 4" key="1">
    <citation type="submission" date="2019-02" db="EMBL/GenBank/DDBJ databases">
        <title>Deep-cultivation of Planctomycetes and their phenomic and genomic characterization uncovers novel biology.</title>
        <authorList>
            <person name="Wiegand S."/>
            <person name="Jogler M."/>
            <person name="Boedeker C."/>
            <person name="Pinto D."/>
            <person name="Vollmers J."/>
            <person name="Rivas-Marin E."/>
            <person name="Kohn T."/>
            <person name="Peeters S.H."/>
            <person name="Heuer A."/>
            <person name="Rast P."/>
            <person name="Oberbeckmann S."/>
            <person name="Bunk B."/>
            <person name="Jeske O."/>
            <person name="Meyerdierks A."/>
            <person name="Storesund J.E."/>
            <person name="Kallscheuer N."/>
            <person name="Luecker S."/>
            <person name="Lage O.M."/>
            <person name="Pohl T."/>
            <person name="Merkel B.J."/>
            <person name="Hornburger P."/>
            <person name="Mueller R.-W."/>
            <person name="Bruemmer F."/>
            <person name="Labrenz M."/>
            <person name="Spormann A.M."/>
            <person name="Op den Camp H."/>
            <person name="Overmann J."/>
            <person name="Amann R."/>
            <person name="Jetten M.S.M."/>
            <person name="Mascher T."/>
            <person name="Medema M.H."/>
            <person name="Devos D.P."/>
            <person name="Kaster A.-K."/>
            <person name="Ovreas L."/>
            <person name="Rohde M."/>
            <person name="Galperin M.Y."/>
            <person name="Jogler C."/>
        </authorList>
    </citation>
    <scope>NUCLEOTIDE SEQUENCE [LARGE SCALE GENOMIC DNA]</scope>
    <source>
        <strain evidence="3 4">TBK1r</strain>
    </source>
</reference>
<feature type="region of interest" description="Disordered" evidence="1">
    <location>
        <begin position="82"/>
        <end position="101"/>
    </location>
</feature>
<sequence length="259" mass="28652">MVDEESPRRQARDSIPVLLKGIVCGFFSLVAWLMTRSDEVVGGARVGLYVLSAVSGLCAVIWLVSWIHFLALTITGDDGDRIPLGNDRADDSEDESSGVFGLQDPMELSFDEEEEEEELEETTDAGRPLREQERLSGDPWFEVILGYIGDILSLFPLVFVVVTFTPSLIYFVTVSTAGAIGLIPDWEWNVARLIVFPALLFTLGFAWRWRSQLAETDGSHLRNLILLVGSAEVAAVGACFVLWVLGILVYILGLVVEIW</sequence>
<feature type="transmembrane region" description="Helical" evidence="2">
    <location>
        <begin position="224"/>
        <end position="256"/>
    </location>
</feature>
<protein>
    <recommendedName>
        <fullName evidence="5">Transmembrane protein</fullName>
    </recommendedName>
</protein>
<feature type="transmembrane region" description="Helical" evidence="2">
    <location>
        <begin position="46"/>
        <end position="72"/>
    </location>
</feature>
<keyword evidence="2" id="KW-1133">Transmembrane helix</keyword>
<evidence type="ECO:0000256" key="2">
    <source>
        <dbReference type="SAM" id="Phobius"/>
    </source>
</evidence>
<keyword evidence="2" id="KW-0472">Membrane</keyword>
<gene>
    <name evidence="3" type="ORF">TBK1r_67000</name>
</gene>
<evidence type="ECO:0000256" key="1">
    <source>
        <dbReference type="SAM" id="MobiDB-lite"/>
    </source>
</evidence>
<feature type="region of interest" description="Disordered" evidence="1">
    <location>
        <begin position="109"/>
        <end position="130"/>
    </location>
</feature>
<feature type="compositionally biased region" description="Acidic residues" evidence="1">
    <location>
        <begin position="109"/>
        <end position="123"/>
    </location>
</feature>
<evidence type="ECO:0000313" key="4">
    <source>
        <dbReference type="Proteomes" id="UP000318081"/>
    </source>
</evidence>
<dbReference type="Proteomes" id="UP000318081">
    <property type="component" value="Chromosome"/>
</dbReference>
<dbReference type="EMBL" id="CP036432">
    <property type="protein sequence ID" value="QDV87669.1"/>
    <property type="molecule type" value="Genomic_DNA"/>
</dbReference>
<accession>A0ABX5Y6D3</accession>